<organism evidence="3 4">
    <name type="scientific">Gymnopilus junonius</name>
    <name type="common">Spectacular rustgill mushroom</name>
    <name type="synonym">Gymnopilus spectabilis subsp. junonius</name>
    <dbReference type="NCBI Taxonomy" id="109634"/>
    <lineage>
        <taxon>Eukaryota</taxon>
        <taxon>Fungi</taxon>
        <taxon>Dikarya</taxon>
        <taxon>Basidiomycota</taxon>
        <taxon>Agaricomycotina</taxon>
        <taxon>Agaricomycetes</taxon>
        <taxon>Agaricomycetidae</taxon>
        <taxon>Agaricales</taxon>
        <taxon>Agaricineae</taxon>
        <taxon>Hymenogastraceae</taxon>
        <taxon>Gymnopilus</taxon>
    </lineage>
</organism>
<name>A0A9P5N7U4_GYMJU</name>
<dbReference type="AlphaFoldDB" id="A0A9P5N7U4"/>
<dbReference type="Proteomes" id="UP000724874">
    <property type="component" value="Unassembled WGS sequence"/>
</dbReference>
<feature type="chain" id="PRO_5040394535" description="Secreted protein" evidence="2">
    <location>
        <begin position="23"/>
        <end position="131"/>
    </location>
</feature>
<feature type="region of interest" description="Disordered" evidence="1">
    <location>
        <begin position="19"/>
        <end position="107"/>
    </location>
</feature>
<keyword evidence="4" id="KW-1185">Reference proteome</keyword>
<keyword evidence="2" id="KW-0732">Signal</keyword>
<evidence type="ECO:0000256" key="1">
    <source>
        <dbReference type="SAM" id="MobiDB-lite"/>
    </source>
</evidence>
<feature type="signal peptide" evidence="2">
    <location>
        <begin position="1"/>
        <end position="22"/>
    </location>
</feature>
<feature type="compositionally biased region" description="Basic and acidic residues" evidence="1">
    <location>
        <begin position="58"/>
        <end position="73"/>
    </location>
</feature>
<evidence type="ECO:0000313" key="3">
    <source>
        <dbReference type="EMBL" id="KAF8868686.1"/>
    </source>
</evidence>
<comment type="caution">
    <text evidence="3">The sequence shown here is derived from an EMBL/GenBank/DDBJ whole genome shotgun (WGS) entry which is preliminary data.</text>
</comment>
<gene>
    <name evidence="3" type="ORF">CPB84DRAFT_1755821</name>
</gene>
<evidence type="ECO:0000256" key="2">
    <source>
        <dbReference type="SAM" id="SignalP"/>
    </source>
</evidence>
<accession>A0A9P5N7U4</accession>
<sequence length="131" mass="14343">MLLVDLLLALCQLRQTTLPTQASTSSPVTTPNAGRPQLRSKGGGNRSLPRKYRTSTNNRKDNGINGGRGEKRQLQMNGGNGRNGCRGKKRQLQMNGRNSGNGGNGCRGEKRLSQLLLQVKWYLMSPLPNIL</sequence>
<protein>
    <recommendedName>
        <fullName evidence="5">Secreted protein</fullName>
    </recommendedName>
</protein>
<reference evidence="3" key="1">
    <citation type="submission" date="2020-11" db="EMBL/GenBank/DDBJ databases">
        <authorList>
            <consortium name="DOE Joint Genome Institute"/>
            <person name="Ahrendt S."/>
            <person name="Riley R."/>
            <person name="Andreopoulos W."/>
            <person name="LaButti K."/>
            <person name="Pangilinan J."/>
            <person name="Ruiz-duenas F.J."/>
            <person name="Barrasa J.M."/>
            <person name="Sanchez-Garcia M."/>
            <person name="Camarero S."/>
            <person name="Miyauchi S."/>
            <person name="Serrano A."/>
            <person name="Linde D."/>
            <person name="Babiker R."/>
            <person name="Drula E."/>
            <person name="Ayuso-Fernandez I."/>
            <person name="Pacheco R."/>
            <person name="Padilla G."/>
            <person name="Ferreira P."/>
            <person name="Barriuso J."/>
            <person name="Kellner H."/>
            <person name="Castanera R."/>
            <person name="Alfaro M."/>
            <person name="Ramirez L."/>
            <person name="Pisabarro A.G."/>
            <person name="Kuo A."/>
            <person name="Tritt A."/>
            <person name="Lipzen A."/>
            <person name="He G."/>
            <person name="Yan M."/>
            <person name="Ng V."/>
            <person name="Cullen D."/>
            <person name="Martin F."/>
            <person name="Rosso M.-N."/>
            <person name="Henrissat B."/>
            <person name="Hibbett D."/>
            <person name="Martinez A.T."/>
            <person name="Grigoriev I.V."/>
        </authorList>
    </citation>
    <scope>NUCLEOTIDE SEQUENCE</scope>
    <source>
        <strain evidence="3">AH 44721</strain>
    </source>
</reference>
<proteinExistence type="predicted"/>
<evidence type="ECO:0008006" key="5">
    <source>
        <dbReference type="Google" id="ProtNLM"/>
    </source>
</evidence>
<feature type="compositionally biased region" description="Polar residues" evidence="1">
    <location>
        <begin position="19"/>
        <end position="32"/>
    </location>
</feature>
<dbReference type="EMBL" id="JADNYJ010000565">
    <property type="protein sequence ID" value="KAF8868686.1"/>
    <property type="molecule type" value="Genomic_DNA"/>
</dbReference>
<evidence type="ECO:0000313" key="4">
    <source>
        <dbReference type="Proteomes" id="UP000724874"/>
    </source>
</evidence>